<organism evidence="2 3">
    <name type="scientific">Stentor coeruleus</name>
    <dbReference type="NCBI Taxonomy" id="5963"/>
    <lineage>
        <taxon>Eukaryota</taxon>
        <taxon>Sar</taxon>
        <taxon>Alveolata</taxon>
        <taxon>Ciliophora</taxon>
        <taxon>Postciliodesmatophora</taxon>
        <taxon>Heterotrichea</taxon>
        <taxon>Heterotrichida</taxon>
        <taxon>Stentoridae</taxon>
        <taxon>Stentor</taxon>
    </lineage>
</organism>
<dbReference type="InterPro" id="IPR001806">
    <property type="entry name" value="Small_GTPase"/>
</dbReference>
<dbReference type="EMBL" id="MPUH01000401">
    <property type="protein sequence ID" value="OMJ80942.1"/>
    <property type="molecule type" value="Genomic_DNA"/>
</dbReference>
<proteinExistence type="predicted"/>
<dbReference type="InterPro" id="IPR027417">
    <property type="entry name" value="P-loop_NTPase"/>
</dbReference>
<dbReference type="OrthoDB" id="10266641at2759"/>
<protein>
    <submittedName>
        <fullName evidence="2">Uncharacterized protein</fullName>
    </submittedName>
</protein>
<accession>A0A1R2BVT6</accession>
<dbReference type="AlphaFoldDB" id="A0A1R2BVT6"/>
<reference evidence="2 3" key="1">
    <citation type="submission" date="2016-11" db="EMBL/GenBank/DDBJ databases">
        <title>The macronuclear genome of Stentor coeruleus: a giant cell with tiny introns.</title>
        <authorList>
            <person name="Slabodnick M."/>
            <person name="Ruby J.G."/>
            <person name="Reiff S.B."/>
            <person name="Swart E.C."/>
            <person name="Gosai S."/>
            <person name="Prabakaran S."/>
            <person name="Witkowska E."/>
            <person name="Larue G.E."/>
            <person name="Fisher S."/>
            <person name="Freeman R.M."/>
            <person name="Gunawardena J."/>
            <person name="Chu W."/>
            <person name="Stover N.A."/>
            <person name="Gregory B.D."/>
            <person name="Nowacki M."/>
            <person name="Derisi J."/>
            <person name="Roy S.W."/>
            <person name="Marshall W.F."/>
            <person name="Sood P."/>
        </authorList>
    </citation>
    <scope>NUCLEOTIDE SEQUENCE [LARGE SCALE GENOMIC DNA]</scope>
    <source>
        <strain evidence="2">WM001</strain>
    </source>
</reference>
<evidence type="ECO:0000313" key="3">
    <source>
        <dbReference type="Proteomes" id="UP000187209"/>
    </source>
</evidence>
<dbReference type="GO" id="GO:0003924">
    <property type="term" value="F:GTPase activity"/>
    <property type="evidence" value="ECO:0007669"/>
    <property type="project" value="InterPro"/>
</dbReference>
<dbReference type="GO" id="GO:0005525">
    <property type="term" value="F:GTP binding"/>
    <property type="evidence" value="ECO:0007669"/>
    <property type="project" value="InterPro"/>
</dbReference>
<comment type="caution">
    <text evidence="2">The sequence shown here is derived from an EMBL/GenBank/DDBJ whole genome shotgun (WGS) entry which is preliminary data.</text>
</comment>
<dbReference type="Pfam" id="PF00071">
    <property type="entry name" value="Ras"/>
    <property type="match status" value="1"/>
</dbReference>
<keyword evidence="3" id="KW-1185">Reference proteome</keyword>
<dbReference type="PANTHER" id="PTHR47978">
    <property type="match status" value="1"/>
</dbReference>
<dbReference type="SMART" id="SM00173">
    <property type="entry name" value="RAS"/>
    <property type="match status" value="1"/>
</dbReference>
<evidence type="ECO:0000256" key="1">
    <source>
        <dbReference type="ARBA" id="ARBA00022741"/>
    </source>
</evidence>
<evidence type="ECO:0000313" key="2">
    <source>
        <dbReference type="EMBL" id="OMJ80942.1"/>
    </source>
</evidence>
<dbReference type="PRINTS" id="PR00449">
    <property type="entry name" value="RASTRNSFRMNG"/>
</dbReference>
<gene>
    <name evidence="2" type="ORF">SteCoe_18704</name>
</gene>
<name>A0A1R2BVT6_9CILI</name>
<dbReference type="Gene3D" id="3.40.50.300">
    <property type="entry name" value="P-loop containing nucleotide triphosphate hydrolases"/>
    <property type="match status" value="1"/>
</dbReference>
<sequence>MEACQVCSKNEVSFICVCEEMRVCDTCLVKHVGFDKGKKHRPVGINHPLLGLLQEANEDINNATEALTNEDIETQIKSLERYRDQNVKTINQKIEELRKKKTPTYNSPPKVHHRKSASWVSQSEKTQKHRYSIKDNELLDSLKIVVTGESQVGKSALIASFAGKGNYFAGSQQMSCVTRKVVIDNNFVNINIWEVPTCLSYKSLGNSCYFQSNAVIFSFDLSDLRTFQAIENRIIEANGEVRGKYCIIILGTKLDYVMHFPIKRQVEIEDGQNLARKYGGFYEEVNTSEQSQVIDMFKRAIKAMYLIKKS</sequence>
<dbReference type="SMART" id="SM00174">
    <property type="entry name" value="RHO"/>
    <property type="match status" value="1"/>
</dbReference>
<dbReference type="PROSITE" id="PS51419">
    <property type="entry name" value="RAB"/>
    <property type="match status" value="1"/>
</dbReference>
<dbReference type="Proteomes" id="UP000187209">
    <property type="component" value="Unassembled WGS sequence"/>
</dbReference>
<keyword evidence="1" id="KW-0547">Nucleotide-binding</keyword>
<dbReference type="SUPFAM" id="SSF52540">
    <property type="entry name" value="P-loop containing nucleoside triphosphate hydrolases"/>
    <property type="match status" value="1"/>
</dbReference>
<dbReference type="SMART" id="SM00175">
    <property type="entry name" value="RAB"/>
    <property type="match status" value="1"/>
</dbReference>